<keyword evidence="13" id="KW-1185">Reference proteome</keyword>
<feature type="domain" description="Poly A polymerase head" evidence="10">
    <location>
        <begin position="42"/>
        <end position="160"/>
    </location>
</feature>
<proteinExistence type="inferred from homology"/>
<dbReference type="PANTHER" id="PTHR46173:SF1">
    <property type="entry name" value="CCA TRNA NUCLEOTIDYLTRANSFERASE 1, MITOCHONDRIAL"/>
    <property type="match status" value="1"/>
</dbReference>
<evidence type="ECO:0000313" key="12">
    <source>
        <dbReference type="EnsemblMetazoa" id="GBRI022825-PA"/>
    </source>
</evidence>
<dbReference type="GO" id="GO:0000049">
    <property type="term" value="F:tRNA binding"/>
    <property type="evidence" value="ECO:0007669"/>
    <property type="project" value="TreeGrafter"/>
</dbReference>
<evidence type="ECO:0000256" key="8">
    <source>
        <dbReference type="ARBA" id="ARBA00022842"/>
    </source>
</evidence>
<dbReference type="GO" id="GO:1990180">
    <property type="term" value="P:mitochondrial tRNA 3'-end processing"/>
    <property type="evidence" value="ECO:0007669"/>
    <property type="project" value="TreeGrafter"/>
</dbReference>
<keyword evidence="7" id="KW-0547">Nucleotide-binding</keyword>
<evidence type="ECO:0000256" key="2">
    <source>
        <dbReference type="ARBA" id="ARBA00007265"/>
    </source>
</evidence>
<reference evidence="12" key="2">
    <citation type="submission" date="2020-05" db="UniProtKB">
        <authorList>
            <consortium name="EnsemblMetazoa"/>
        </authorList>
    </citation>
    <scope>IDENTIFICATION</scope>
    <source>
        <strain evidence="12">IAEA</strain>
    </source>
</reference>
<evidence type="ECO:0000256" key="3">
    <source>
        <dbReference type="ARBA" id="ARBA00022679"/>
    </source>
</evidence>
<name>A0A1A9WKB0_9MUSC</name>
<dbReference type="SUPFAM" id="SSF81301">
    <property type="entry name" value="Nucleotidyltransferase"/>
    <property type="match status" value="1"/>
</dbReference>
<keyword evidence="5" id="KW-0548">Nucleotidyltransferase</keyword>
<evidence type="ECO:0000256" key="7">
    <source>
        <dbReference type="ARBA" id="ARBA00022741"/>
    </source>
</evidence>
<evidence type="ECO:0000313" key="13">
    <source>
        <dbReference type="Proteomes" id="UP000091820"/>
    </source>
</evidence>
<evidence type="ECO:0008006" key="14">
    <source>
        <dbReference type="Google" id="ProtNLM"/>
    </source>
</evidence>
<dbReference type="InterPro" id="IPR032828">
    <property type="entry name" value="PolyA_RNA-bd"/>
</dbReference>
<reference evidence="13" key="1">
    <citation type="submission" date="2014-03" db="EMBL/GenBank/DDBJ databases">
        <authorList>
            <person name="Aksoy S."/>
            <person name="Warren W."/>
            <person name="Wilson R.K."/>
        </authorList>
    </citation>
    <scope>NUCLEOTIDE SEQUENCE [LARGE SCALE GENOMIC DNA]</scope>
    <source>
        <strain evidence="13">IAEA</strain>
    </source>
</reference>
<dbReference type="Gene3D" id="1.10.3090.10">
    <property type="entry name" value="cca-adding enzyme, domain 2"/>
    <property type="match status" value="1"/>
</dbReference>
<dbReference type="STRING" id="37001.A0A1A9WKB0"/>
<dbReference type="CDD" id="cd05398">
    <property type="entry name" value="NT_ClassII-CCAase"/>
    <property type="match status" value="1"/>
</dbReference>
<dbReference type="InterPro" id="IPR002646">
    <property type="entry name" value="PolA_pol_head_dom"/>
</dbReference>
<evidence type="ECO:0000259" key="11">
    <source>
        <dbReference type="Pfam" id="PF12627"/>
    </source>
</evidence>
<dbReference type="Proteomes" id="UP000091820">
    <property type="component" value="Unassembled WGS sequence"/>
</dbReference>
<dbReference type="PANTHER" id="PTHR46173">
    <property type="entry name" value="CCA TRNA NUCLEOTIDYLTRANSFERASE 1, MITOCHONDRIAL"/>
    <property type="match status" value="1"/>
</dbReference>
<evidence type="ECO:0000256" key="6">
    <source>
        <dbReference type="ARBA" id="ARBA00022723"/>
    </source>
</evidence>
<evidence type="ECO:0000256" key="4">
    <source>
        <dbReference type="ARBA" id="ARBA00022694"/>
    </source>
</evidence>
<keyword evidence="9" id="KW-0694">RNA-binding</keyword>
<comment type="cofactor">
    <cofactor evidence="1">
        <name>Mg(2+)</name>
        <dbReference type="ChEBI" id="CHEBI:18420"/>
    </cofactor>
</comment>
<accession>A0A1A9WKB0</accession>
<evidence type="ECO:0000259" key="10">
    <source>
        <dbReference type="Pfam" id="PF01743"/>
    </source>
</evidence>
<dbReference type="SUPFAM" id="SSF81891">
    <property type="entry name" value="Poly A polymerase C-terminal region-like"/>
    <property type="match status" value="1"/>
</dbReference>
<evidence type="ECO:0000256" key="1">
    <source>
        <dbReference type="ARBA" id="ARBA00001946"/>
    </source>
</evidence>
<dbReference type="GO" id="GO:0001680">
    <property type="term" value="P:tRNA 3'-terminal CCA addition"/>
    <property type="evidence" value="ECO:0007669"/>
    <property type="project" value="TreeGrafter"/>
</dbReference>
<dbReference type="InterPro" id="IPR050264">
    <property type="entry name" value="Bact_CCA-adding_enz_type3_sf"/>
</dbReference>
<dbReference type="AlphaFoldDB" id="A0A1A9WKB0"/>
<dbReference type="VEuPathDB" id="VectorBase:GBRI022825"/>
<protein>
    <recommendedName>
        <fullName evidence="14">Poly A polymerase head domain-containing protein</fullName>
    </recommendedName>
</protein>
<dbReference type="Pfam" id="PF01743">
    <property type="entry name" value="PolyA_pol"/>
    <property type="match status" value="1"/>
</dbReference>
<organism evidence="12 13">
    <name type="scientific">Glossina brevipalpis</name>
    <dbReference type="NCBI Taxonomy" id="37001"/>
    <lineage>
        <taxon>Eukaryota</taxon>
        <taxon>Metazoa</taxon>
        <taxon>Ecdysozoa</taxon>
        <taxon>Arthropoda</taxon>
        <taxon>Hexapoda</taxon>
        <taxon>Insecta</taxon>
        <taxon>Pterygota</taxon>
        <taxon>Neoptera</taxon>
        <taxon>Endopterygota</taxon>
        <taxon>Diptera</taxon>
        <taxon>Brachycera</taxon>
        <taxon>Muscomorpha</taxon>
        <taxon>Hippoboscoidea</taxon>
        <taxon>Glossinidae</taxon>
        <taxon>Glossina</taxon>
    </lineage>
</organism>
<dbReference type="InterPro" id="IPR043519">
    <property type="entry name" value="NT_sf"/>
</dbReference>
<feature type="domain" description="tRNA nucleotidyltransferase/poly(A) polymerase RNA and SrmB- binding" evidence="11">
    <location>
        <begin position="198"/>
        <end position="241"/>
    </location>
</feature>
<keyword evidence="6" id="KW-0479">Metal-binding</keyword>
<keyword evidence="3 9" id="KW-0808">Transferase</keyword>
<keyword evidence="8" id="KW-0460">Magnesium</keyword>
<dbReference type="GO" id="GO:0000166">
    <property type="term" value="F:nucleotide binding"/>
    <property type="evidence" value="ECO:0007669"/>
    <property type="project" value="UniProtKB-KW"/>
</dbReference>
<dbReference type="Pfam" id="PF12627">
    <property type="entry name" value="PolyA_pol_RNAbd"/>
    <property type="match status" value="1"/>
</dbReference>
<dbReference type="GO" id="GO:0005739">
    <property type="term" value="C:mitochondrion"/>
    <property type="evidence" value="ECO:0007669"/>
    <property type="project" value="TreeGrafter"/>
</dbReference>
<dbReference type="Gene3D" id="3.30.460.10">
    <property type="entry name" value="Beta Polymerase, domain 2"/>
    <property type="match status" value="1"/>
</dbReference>
<dbReference type="EnsemblMetazoa" id="GBRI022825-RA">
    <property type="protein sequence ID" value="GBRI022825-PA"/>
    <property type="gene ID" value="GBRI022825"/>
</dbReference>
<dbReference type="GO" id="GO:0046872">
    <property type="term" value="F:metal ion binding"/>
    <property type="evidence" value="ECO:0007669"/>
    <property type="project" value="UniProtKB-KW"/>
</dbReference>
<comment type="similarity">
    <text evidence="2 9">Belongs to the tRNA nucleotidyltransferase/poly(A) polymerase family.</text>
</comment>
<sequence>MMSRNITGTTTVITLDNEEFRSIFTNEVIQIIEIFRKYGHDLRIAGGAVRDLLMNVRPRDIDFATTATVHEMRSFFTRANIHMLNPNGEKHGTITVHINNKNFEITTLRIDKGLEKLTDISMWVSDASRRDLTINAMFVDFNGTVYDYFNGYDDLMRRRVIFVGDASLRIKEDYLRILRYFRFCGSLCRAPFKHQAFTLETIQNYAQGLSIVSGERIWSELKKILSCNYAEELMLEIIKCNIGPYCGLAERPNVIEFKRACATSKGKLTINPISLITALSNNIMEAINMHERLKLSLFERDLSFFIIQERNKVDQIYVGLNDYKEMHLKRHIKREFIEELLKYSNKESLYMSFKNWNGKVNEAKK</sequence>
<evidence type="ECO:0000256" key="9">
    <source>
        <dbReference type="RuleBase" id="RU003953"/>
    </source>
</evidence>
<evidence type="ECO:0000256" key="5">
    <source>
        <dbReference type="ARBA" id="ARBA00022695"/>
    </source>
</evidence>
<dbReference type="GO" id="GO:0016779">
    <property type="term" value="F:nucleotidyltransferase activity"/>
    <property type="evidence" value="ECO:0007669"/>
    <property type="project" value="UniProtKB-KW"/>
</dbReference>
<keyword evidence="4" id="KW-0819">tRNA processing</keyword>